<gene>
    <name evidence="1" type="ORF">MC45_03720</name>
</gene>
<dbReference type="KEGG" id="stax:MC45_03720"/>
<accession>A0A097EDK3</accession>
<name>A0A097EDK3_9SPHN</name>
<evidence type="ECO:0000313" key="2">
    <source>
        <dbReference type="Proteomes" id="UP000033200"/>
    </source>
</evidence>
<dbReference type="eggNOG" id="ENOG5031C4N">
    <property type="taxonomic scope" value="Bacteria"/>
</dbReference>
<dbReference type="RefSeq" id="WP_038659673.1">
    <property type="nucleotide sequence ID" value="NZ_CP009571.1"/>
</dbReference>
<organism evidence="1 2">
    <name type="scientific">Sphingomonas taxi</name>
    <dbReference type="NCBI Taxonomy" id="1549858"/>
    <lineage>
        <taxon>Bacteria</taxon>
        <taxon>Pseudomonadati</taxon>
        <taxon>Pseudomonadota</taxon>
        <taxon>Alphaproteobacteria</taxon>
        <taxon>Sphingomonadales</taxon>
        <taxon>Sphingomonadaceae</taxon>
        <taxon>Sphingomonas</taxon>
    </lineage>
</organism>
<dbReference type="EMBL" id="CP009571">
    <property type="protein sequence ID" value="AIT05658.1"/>
    <property type="molecule type" value="Genomic_DNA"/>
</dbReference>
<proteinExistence type="predicted"/>
<keyword evidence="2" id="KW-1185">Reference proteome</keyword>
<dbReference type="HOGENOM" id="CLU_159368_0_0_5"/>
<reference evidence="1 2" key="1">
    <citation type="submission" date="2014-09" db="EMBL/GenBank/DDBJ databases">
        <title>Using Illumina technology Improving SMRT sequencing Genome Assembly by RASTools.</title>
        <authorList>
            <person name="Zhou Y."/>
            <person name="Ma T."/>
            <person name="Liu T."/>
        </authorList>
    </citation>
    <scope>NUCLEOTIDE SEQUENCE [LARGE SCALE GENOMIC DNA]</scope>
    <source>
        <strain evidence="1 2">ATCC 55669</strain>
    </source>
</reference>
<evidence type="ECO:0000313" key="1">
    <source>
        <dbReference type="EMBL" id="AIT05658.1"/>
    </source>
</evidence>
<dbReference type="Proteomes" id="UP000033200">
    <property type="component" value="Chromosome"/>
</dbReference>
<protein>
    <submittedName>
        <fullName evidence="1">Uncharacterized protein</fullName>
    </submittedName>
</protein>
<sequence>MEPQRKEGGRLYVPEQLSEIQDFLMCMMAAAPRFAEVTSYGYHRSVDNEFRSIQLGLAAVADKVGEERYRTVLADADEAKSLFLADPDDTNGKTAEGCDKLMAIYDILEEVRGERYHAGILDFEGLLTGD</sequence>
<dbReference type="AlphaFoldDB" id="A0A097EDK3"/>